<dbReference type="Proteomes" id="UP000663846">
    <property type="component" value="Unassembled WGS sequence"/>
</dbReference>
<dbReference type="EMBL" id="CAJMWS010001027">
    <property type="protein sequence ID" value="CAE6471712.1"/>
    <property type="molecule type" value="Genomic_DNA"/>
</dbReference>
<protein>
    <recommendedName>
        <fullName evidence="1">Winged helix-turn helix domain-containing protein</fullName>
    </recommendedName>
</protein>
<comment type="caution">
    <text evidence="2">The sequence shown here is derived from an EMBL/GenBank/DDBJ whole genome shotgun (WGS) entry which is preliminary data.</text>
</comment>
<dbReference type="InterPro" id="IPR025959">
    <property type="entry name" value="Winged_HTH_dom"/>
</dbReference>
<evidence type="ECO:0000313" key="3">
    <source>
        <dbReference type="Proteomes" id="UP000663846"/>
    </source>
</evidence>
<proteinExistence type="predicted"/>
<evidence type="ECO:0000313" key="2">
    <source>
        <dbReference type="EMBL" id="CAE6471712.1"/>
    </source>
</evidence>
<feature type="domain" description="Winged helix-turn helix" evidence="1">
    <location>
        <begin position="16"/>
        <end position="65"/>
    </location>
</feature>
<dbReference type="Pfam" id="PF13592">
    <property type="entry name" value="HTH_33"/>
    <property type="match status" value="1"/>
</dbReference>
<feature type="non-terminal residue" evidence="2">
    <location>
        <position position="1"/>
    </location>
</feature>
<organism evidence="2 3">
    <name type="scientific">Rhizoctonia solani</name>
    <dbReference type="NCBI Taxonomy" id="456999"/>
    <lineage>
        <taxon>Eukaryota</taxon>
        <taxon>Fungi</taxon>
        <taxon>Dikarya</taxon>
        <taxon>Basidiomycota</taxon>
        <taxon>Agaricomycotina</taxon>
        <taxon>Agaricomycetes</taxon>
        <taxon>Cantharellales</taxon>
        <taxon>Ceratobasidiaceae</taxon>
        <taxon>Rhizoctonia</taxon>
    </lineage>
</organism>
<name>A0A8H3C0D9_9AGAM</name>
<dbReference type="AlphaFoldDB" id="A0A8H3C0D9"/>
<reference evidence="2" key="1">
    <citation type="submission" date="2021-01" db="EMBL/GenBank/DDBJ databases">
        <authorList>
            <person name="Kaushik A."/>
        </authorList>
    </citation>
    <scope>NUCLEOTIDE SEQUENCE</scope>
    <source>
        <strain evidence="2">AG1-1C</strain>
    </source>
</reference>
<evidence type="ECO:0000259" key="1">
    <source>
        <dbReference type="Pfam" id="PF13592"/>
    </source>
</evidence>
<sequence length="119" mass="14046">YLCDRLAQDPDVYLDELQRELSNAAGIDVHISTVWRALQRLGVTRKILDQRAMERNDEERAEFRRAIRAFRPSQVVVIDETAINRRMTYRNRGYSLSGNRAFKRAFFVRGKRYANESLH</sequence>
<gene>
    <name evidence="2" type="ORF">RDB_LOCUS176615</name>
</gene>
<accession>A0A8H3C0D9</accession>